<reference evidence="1" key="1">
    <citation type="submission" date="2022-07" db="EMBL/GenBank/DDBJ databases">
        <title>Phylogenomic reconstructions and comparative analyses of Kickxellomycotina fungi.</title>
        <authorList>
            <person name="Reynolds N.K."/>
            <person name="Stajich J.E."/>
            <person name="Barry K."/>
            <person name="Grigoriev I.V."/>
            <person name="Crous P."/>
            <person name="Smith M.E."/>
        </authorList>
    </citation>
    <scope>NUCLEOTIDE SEQUENCE</scope>
    <source>
        <strain evidence="1">BCRC 34780</strain>
    </source>
</reference>
<accession>A0ACC1L726</accession>
<protein>
    <submittedName>
        <fullName evidence="1">Uncharacterized protein</fullName>
    </submittedName>
</protein>
<organism evidence="1 2">
    <name type="scientific">Coemansia helicoidea</name>
    <dbReference type="NCBI Taxonomy" id="1286919"/>
    <lineage>
        <taxon>Eukaryota</taxon>
        <taxon>Fungi</taxon>
        <taxon>Fungi incertae sedis</taxon>
        <taxon>Zoopagomycota</taxon>
        <taxon>Kickxellomycotina</taxon>
        <taxon>Kickxellomycetes</taxon>
        <taxon>Kickxellales</taxon>
        <taxon>Kickxellaceae</taxon>
        <taxon>Coemansia</taxon>
    </lineage>
</organism>
<proteinExistence type="predicted"/>
<evidence type="ECO:0000313" key="2">
    <source>
        <dbReference type="Proteomes" id="UP001140087"/>
    </source>
</evidence>
<dbReference type="Proteomes" id="UP001140087">
    <property type="component" value="Unassembled WGS sequence"/>
</dbReference>
<comment type="caution">
    <text evidence="1">The sequence shown here is derived from an EMBL/GenBank/DDBJ whole genome shotgun (WGS) entry which is preliminary data.</text>
</comment>
<keyword evidence="2" id="KW-1185">Reference proteome</keyword>
<name>A0ACC1L726_9FUNG</name>
<evidence type="ECO:0000313" key="1">
    <source>
        <dbReference type="EMBL" id="KAJ2802013.1"/>
    </source>
</evidence>
<dbReference type="EMBL" id="JANBUN010000681">
    <property type="protein sequence ID" value="KAJ2802013.1"/>
    <property type="molecule type" value="Genomic_DNA"/>
</dbReference>
<sequence length="250" mass="27849">MDMLPFPYRGFETVKYVLEGIAEERDTHGNHMVYQPGWVRWTTAGAGIINGFRLSDEQLKNGGVYHGFYIWINLPAKDKMARPRYQDIAPENIPWFTSADKKTIIKVIAGRVEGVRASIETGTPIYFLDLRTTDKYSVAIPADMRVLVYNYHPTAVLVGREKARVVEGQLAIINAGGDAIDIEVADATHDGAASNEARVLVLAAAPIGEKMVRRGPFVLSSEEELHQAMLDMSTRNFAEIPATTERRARD</sequence>
<gene>
    <name evidence="1" type="ORF">H4R21_002586</name>
</gene>